<gene>
    <name evidence="9" type="primary">trpF</name>
    <name evidence="11" type="ORF">BMF97_07580</name>
</gene>
<dbReference type="STRING" id="238.BBD35_14530"/>
<dbReference type="UniPathway" id="UPA00035">
    <property type="reaction ID" value="UER00042"/>
</dbReference>
<dbReference type="CDD" id="cd00405">
    <property type="entry name" value="PRAI"/>
    <property type="match status" value="1"/>
</dbReference>
<dbReference type="HAMAP" id="MF_00135">
    <property type="entry name" value="PRAI"/>
    <property type="match status" value="1"/>
</dbReference>
<dbReference type="EC" id="5.3.1.24" evidence="3 9"/>
<keyword evidence="12" id="KW-1185">Reference proteome</keyword>
<comment type="caution">
    <text evidence="11">The sequence shown here is derived from an EMBL/GenBank/DDBJ whole genome shotgun (WGS) entry which is preliminary data.</text>
</comment>
<comment type="catalytic activity">
    <reaction evidence="1 9">
        <text>N-(5-phospho-beta-D-ribosyl)anthranilate = 1-(2-carboxyphenylamino)-1-deoxy-D-ribulose 5-phosphate</text>
        <dbReference type="Rhea" id="RHEA:21540"/>
        <dbReference type="ChEBI" id="CHEBI:18277"/>
        <dbReference type="ChEBI" id="CHEBI:58613"/>
        <dbReference type="EC" id="5.3.1.24"/>
    </reaction>
</comment>
<dbReference type="AlphaFoldDB" id="A0A1T3IDH7"/>
<keyword evidence="6 9" id="KW-0822">Tryptophan biosynthesis</keyword>
<evidence type="ECO:0000256" key="2">
    <source>
        <dbReference type="ARBA" id="ARBA00004664"/>
    </source>
</evidence>
<sequence>MIVAPASDQSSTINHHFKLKVCGLTKQEQIQKLKEMDIDFLGFIFYEKSPRYVLKHLSLDYIAKIEHKAKAGVFVNEEKYTIINIARNARLNYVQLHGDEDLNFIKALKESLPEVRIIKVFRIGNNEDIKSLRSRISEVEPFIDLLLFDTDSKAYGGTGERFNWRILNELSLKVPYLLSGGVSSENVAEINNLTTKPDGLDINSKFEIGPGDKDLTLIQNFIQDIQQL</sequence>
<evidence type="ECO:0000259" key="10">
    <source>
        <dbReference type="Pfam" id="PF00697"/>
    </source>
</evidence>
<keyword evidence="7 9" id="KW-0057">Aromatic amino acid biosynthesis</keyword>
<dbReference type="SUPFAM" id="SSF51366">
    <property type="entry name" value="Ribulose-phoshate binding barrel"/>
    <property type="match status" value="1"/>
</dbReference>
<dbReference type="InterPro" id="IPR001240">
    <property type="entry name" value="PRAI_dom"/>
</dbReference>
<keyword evidence="5 9" id="KW-0028">Amino-acid biosynthesis</keyword>
<evidence type="ECO:0000313" key="11">
    <source>
        <dbReference type="EMBL" id="OOH96420.1"/>
    </source>
</evidence>
<evidence type="ECO:0000256" key="7">
    <source>
        <dbReference type="ARBA" id="ARBA00023141"/>
    </source>
</evidence>
<evidence type="ECO:0000256" key="1">
    <source>
        <dbReference type="ARBA" id="ARBA00001164"/>
    </source>
</evidence>
<evidence type="ECO:0000256" key="8">
    <source>
        <dbReference type="ARBA" id="ARBA00023235"/>
    </source>
</evidence>
<proteinExistence type="inferred from homology"/>
<evidence type="ECO:0000256" key="6">
    <source>
        <dbReference type="ARBA" id="ARBA00022822"/>
    </source>
</evidence>
<evidence type="ECO:0000256" key="9">
    <source>
        <dbReference type="HAMAP-Rule" id="MF_00135"/>
    </source>
</evidence>
<comment type="pathway">
    <text evidence="2 9">Amino-acid biosynthesis; L-tryptophan biosynthesis; L-tryptophan from chorismate: step 3/5.</text>
</comment>
<keyword evidence="8 9" id="KW-0413">Isomerase</keyword>
<dbReference type="PANTHER" id="PTHR42894">
    <property type="entry name" value="N-(5'-PHOSPHORIBOSYL)ANTHRANILATE ISOMERASE"/>
    <property type="match status" value="1"/>
</dbReference>
<dbReference type="Pfam" id="PF00697">
    <property type="entry name" value="PRAI"/>
    <property type="match status" value="1"/>
</dbReference>
<evidence type="ECO:0000256" key="4">
    <source>
        <dbReference type="ARBA" id="ARBA00022272"/>
    </source>
</evidence>
<dbReference type="eggNOG" id="COG0346">
    <property type="taxonomic scope" value="Bacteria"/>
</dbReference>
<reference evidence="11 12" key="1">
    <citation type="submission" date="2016-11" db="EMBL/GenBank/DDBJ databases">
        <title>Genome sequence and comparative genomic analysis of clinical strain Elizabethkingia meningoseptica 61421 PRCM.</title>
        <authorList>
            <person name="Wang M."/>
            <person name="Hu S."/>
            <person name="Cao L."/>
            <person name="Jiang T."/>
            <person name="Zhou Y."/>
            <person name="Ming D."/>
        </authorList>
    </citation>
    <scope>NUCLEOTIDE SEQUENCE [LARGE SCALE GENOMIC DNA]</scope>
    <source>
        <strain evidence="11 12">61421 PRCM</strain>
    </source>
</reference>
<dbReference type="Proteomes" id="UP000188947">
    <property type="component" value="Unassembled WGS sequence"/>
</dbReference>
<dbReference type="InterPro" id="IPR044643">
    <property type="entry name" value="TrpF_fam"/>
</dbReference>
<name>A0A1T3IDH7_ELIME</name>
<dbReference type="PANTHER" id="PTHR42894:SF1">
    <property type="entry name" value="N-(5'-PHOSPHORIBOSYL)ANTHRANILATE ISOMERASE"/>
    <property type="match status" value="1"/>
</dbReference>
<evidence type="ECO:0000256" key="3">
    <source>
        <dbReference type="ARBA" id="ARBA00012572"/>
    </source>
</evidence>
<dbReference type="GO" id="GO:0000162">
    <property type="term" value="P:L-tryptophan biosynthetic process"/>
    <property type="evidence" value="ECO:0007669"/>
    <property type="project" value="UniProtKB-UniRule"/>
</dbReference>
<protein>
    <recommendedName>
        <fullName evidence="4 9">N-(5'-phosphoribosyl)anthranilate isomerase</fullName>
        <shortName evidence="9">PRAI</shortName>
        <ecNumber evidence="3 9">5.3.1.24</ecNumber>
    </recommendedName>
</protein>
<organism evidence="11 12">
    <name type="scientific">Elizabethkingia meningoseptica</name>
    <name type="common">Chryseobacterium meningosepticum</name>
    <dbReference type="NCBI Taxonomy" id="238"/>
    <lineage>
        <taxon>Bacteria</taxon>
        <taxon>Pseudomonadati</taxon>
        <taxon>Bacteroidota</taxon>
        <taxon>Flavobacteriia</taxon>
        <taxon>Flavobacteriales</taxon>
        <taxon>Weeksellaceae</taxon>
        <taxon>Elizabethkingia</taxon>
    </lineage>
</organism>
<dbReference type="EMBL" id="MPOG01000008">
    <property type="protein sequence ID" value="OOH96420.1"/>
    <property type="molecule type" value="Genomic_DNA"/>
</dbReference>
<feature type="domain" description="N-(5'phosphoribosyl) anthranilate isomerase (PRAI)" evidence="10">
    <location>
        <begin position="20"/>
        <end position="223"/>
    </location>
</feature>
<accession>A0A1T3IDH7</accession>
<dbReference type="eggNOG" id="COG0135">
    <property type="taxonomic scope" value="Bacteria"/>
</dbReference>
<dbReference type="InterPro" id="IPR013785">
    <property type="entry name" value="Aldolase_TIM"/>
</dbReference>
<evidence type="ECO:0000256" key="5">
    <source>
        <dbReference type="ARBA" id="ARBA00022605"/>
    </source>
</evidence>
<dbReference type="GO" id="GO:0004640">
    <property type="term" value="F:phosphoribosylanthranilate isomerase activity"/>
    <property type="evidence" value="ECO:0007669"/>
    <property type="project" value="UniProtKB-UniRule"/>
</dbReference>
<comment type="similarity">
    <text evidence="9">Belongs to the TrpF family.</text>
</comment>
<evidence type="ECO:0000313" key="12">
    <source>
        <dbReference type="Proteomes" id="UP000188947"/>
    </source>
</evidence>
<dbReference type="InterPro" id="IPR011060">
    <property type="entry name" value="RibuloseP-bd_barrel"/>
</dbReference>
<dbReference type="Gene3D" id="3.20.20.70">
    <property type="entry name" value="Aldolase class I"/>
    <property type="match status" value="1"/>
</dbReference>